<proteinExistence type="predicted"/>
<dbReference type="RefSeq" id="XP_029241092.1">
    <property type="nucleotide sequence ID" value="XM_029379036.1"/>
</dbReference>
<reference evidence="2 3" key="1">
    <citation type="journal article" date="2018" name="BMC Genomics">
        <title>Genomic comparison of Trypanosoma conorhini and Trypanosoma rangeli to Trypanosoma cruzi strains of high and low virulence.</title>
        <authorList>
            <person name="Bradwell K.R."/>
            <person name="Koparde V.N."/>
            <person name="Matveyev A.V."/>
            <person name="Serrano M.G."/>
            <person name="Alves J.M."/>
            <person name="Parikh H."/>
            <person name="Huang B."/>
            <person name="Lee V."/>
            <person name="Espinosa-Alvarez O."/>
            <person name="Ortiz P.A."/>
            <person name="Costa-Martins A.G."/>
            <person name="Teixeira M.M."/>
            <person name="Buck G.A."/>
        </authorList>
    </citation>
    <scope>NUCLEOTIDE SEQUENCE [LARGE SCALE GENOMIC DNA]</scope>
    <source>
        <strain evidence="2 3">AM80</strain>
    </source>
</reference>
<dbReference type="GeneID" id="40325949"/>
<accession>A0A422NW37</accession>
<dbReference type="OrthoDB" id="251086at2759"/>
<feature type="region of interest" description="Disordered" evidence="1">
    <location>
        <begin position="133"/>
        <end position="174"/>
    </location>
</feature>
<name>A0A422NW37_TRYRA</name>
<dbReference type="Proteomes" id="UP000283634">
    <property type="component" value="Unassembled WGS sequence"/>
</dbReference>
<comment type="caution">
    <text evidence="2">The sequence shown here is derived from an EMBL/GenBank/DDBJ whole genome shotgun (WGS) entry which is preliminary data.</text>
</comment>
<dbReference type="OMA" id="ADMYHTS"/>
<dbReference type="AlphaFoldDB" id="A0A422NW37"/>
<keyword evidence="3" id="KW-1185">Reference proteome</keyword>
<organism evidence="2 3">
    <name type="scientific">Trypanosoma rangeli</name>
    <dbReference type="NCBI Taxonomy" id="5698"/>
    <lineage>
        <taxon>Eukaryota</taxon>
        <taxon>Discoba</taxon>
        <taxon>Euglenozoa</taxon>
        <taxon>Kinetoplastea</taxon>
        <taxon>Metakinetoplastina</taxon>
        <taxon>Trypanosomatida</taxon>
        <taxon>Trypanosomatidae</taxon>
        <taxon>Trypanosoma</taxon>
        <taxon>Herpetosoma</taxon>
    </lineage>
</organism>
<protein>
    <submittedName>
        <fullName evidence="2">Uncharacterized protein</fullName>
    </submittedName>
</protein>
<feature type="region of interest" description="Disordered" evidence="1">
    <location>
        <begin position="62"/>
        <end position="82"/>
    </location>
</feature>
<evidence type="ECO:0000256" key="1">
    <source>
        <dbReference type="SAM" id="MobiDB-lite"/>
    </source>
</evidence>
<sequence>MLLLSGLYFDARMARSDTEASRLTEAELAQVMRRRQEGKELRTLLGNLMRDNAQLQRAADRSAAMTRGLPRRQAGPLRSLTGLRQRSASLAGEMEALKNFPARVDQRVSFMRCVGGVGFGCLAAGGIAALTPSRRGSASCGGSTNGGGGAGASLLQQEQQRSRRDTVSGGREGG</sequence>
<gene>
    <name evidence="2" type="ORF">TraAM80_02016</name>
</gene>
<evidence type="ECO:0000313" key="2">
    <source>
        <dbReference type="EMBL" id="RNF09661.1"/>
    </source>
</evidence>
<evidence type="ECO:0000313" key="3">
    <source>
        <dbReference type="Proteomes" id="UP000283634"/>
    </source>
</evidence>
<dbReference type="EMBL" id="MKGL01000044">
    <property type="protein sequence ID" value="RNF09661.1"/>
    <property type="molecule type" value="Genomic_DNA"/>
</dbReference>